<dbReference type="EMBL" id="OX451736">
    <property type="protein sequence ID" value="CAI8589634.1"/>
    <property type="molecule type" value="Genomic_DNA"/>
</dbReference>
<gene>
    <name evidence="2" type="ORF">VFH_I402080</name>
</gene>
<protein>
    <recommendedName>
        <fullName evidence="1">Integrase zinc-binding domain-containing protein</fullName>
    </recommendedName>
</protein>
<dbReference type="AlphaFoldDB" id="A0AAV0YUR3"/>
<proteinExistence type="predicted"/>
<dbReference type="Pfam" id="PF17921">
    <property type="entry name" value="Integrase_H2C2"/>
    <property type="match status" value="1"/>
</dbReference>
<organism evidence="2 3">
    <name type="scientific">Vicia faba</name>
    <name type="common">Broad bean</name>
    <name type="synonym">Faba vulgaris</name>
    <dbReference type="NCBI Taxonomy" id="3906"/>
    <lineage>
        <taxon>Eukaryota</taxon>
        <taxon>Viridiplantae</taxon>
        <taxon>Streptophyta</taxon>
        <taxon>Embryophyta</taxon>
        <taxon>Tracheophyta</taxon>
        <taxon>Spermatophyta</taxon>
        <taxon>Magnoliopsida</taxon>
        <taxon>eudicotyledons</taxon>
        <taxon>Gunneridae</taxon>
        <taxon>Pentapetalae</taxon>
        <taxon>rosids</taxon>
        <taxon>fabids</taxon>
        <taxon>Fabales</taxon>
        <taxon>Fabaceae</taxon>
        <taxon>Papilionoideae</taxon>
        <taxon>50 kb inversion clade</taxon>
        <taxon>NPAAA clade</taxon>
        <taxon>Hologalegina</taxon>
        <taxon>IRL clade</taxon>
        <taxon>Fabeae</taxon>
        <taxon>Vicia</taxon>
    </lineage>
</organism>
<evidence type="ECO:0000259" key="1">
    <source>
        <dbReference type="Pfam" id="PF17921"/>
    </source>
</evidence>
<sequence>MLHDFYSKDTSGQKLVEQTILNNTEHKLYKLSKGLLHYKDRIFISDIAGLHNNLLHEFHDTPTINHLCVKATLAHMSASFSWPGLYITVKNFFKHCVTCQHNKYINQKKKGIIATSTNPKPYLGRPYYGLYYKRTKLFQPHRDLGHLRPSHKICPFHCFTNKLHR</sequence>
<feature type="domain" description="Integrase zinc-binding" evidence="1">
    <location>
        <begin position="50"/>
        <end position="103"/>
    </location>
</feature>
<evidence type="ECO:0000313" key="2">
    <source>
        <dbReference type="EMBL" id="CAI8589634.1"/>
    </source>
</evidence>
<dbReference type="Gene3D" id="1.10.340.70">
    <property type="match status" value="1"/>
</dbReference>
<evidence type="ECO:0000313" key="3">
    <source>
        <dbReference type="Proteomes" id="UP001157006"/>
    </source>
</evidence>
<dbReference type="Proteomes" id="UP001157006">
    <property type="component" value="Chromosome 1L"/>
</dbReference>
<accession>A0AAV0YUR3</accession>
<reference evidence="2 3" key="1">
    <citation type="submission" date="2023-01" db="EMBL/GenBank/DDBJ databases">
        <authorList>
            <person name="Kreplak J."/>
        </authorList>
    </citation>
    <scope>NUCLEOTIDE SEQUENCE [LARGE SCALE GENOMIC DNA]</scope>
</reference>
<name>A0AAV0YUR3_VICFA</name>
<dbReference type="InterPro" id="IPR041588">
    <property type="entry name" value="Integrase_H2C2"/>
</dbReference>
<keyword evidence="3" id="KW-1185">Reference proteome</keyword>